<accession>A0A4Q8AGN9</accession>
<evidence type="ECO:0000313" key="3">
    <source>
        <dbReference type="EMBL" id="RZU63532.1"/>
    </source>
</evidence>
<sequence>MGAEHIVNRRAQAEAGAAAPPSYPAPEPSQEAGRFAARLLWIFALAYLPNLFWHVAVMAIPPSEPFEPWPRWPSYVTVAAPLAAAVAALVLTRWSPRSRRTAIALVAVALAGAGLSVLTGQISLVLVVQLVVWAVVLRERSVVLGAGIAFAALAIPAIVFEAFMMLGGVAFGLGTLSWVSAVAPPVALAVLAVLQRRVNREHARA</sequence>
<proteinExistence type="predicted"/>
<reference evidence="3 4" key="1">
    <citation type="submission" date="2019-02" db="EMBL/GenBank/DDBJ databases">
        <title>Sequencing the genomes of 1000 actinobacteria strains.</title>
        <authorList>
            <person name="Klenk H.-P."/>
        </authorList>
    </citation>
    <scope>NUCLEOTIDE SEQUENCE [LARGE SCALE GENOMIC DNA]</scope>
    <source>
        <strain evidence="3 4">DSM 17364</strain>
    </source>
</reference>
<feature type="transmembrane region" description="Helical" evidence="2">
    <location>
        <begin position="170"/>
        <end position="194"/>
    </location>
</feature>
<evidence type="ECO:0000256" key="2">
    <source>
        <dbReference type="SAM" id="Phobius"/>
    </source>
</evidence>
<gene>
    <name evidence="3" type="ORF">EV380_3153</name>
</gene>
<dbReference type="RefSeq" id="WP_130451883.1">
    <property type="nucleotide sequence ID" value="NZ_SHLA01000001.1"/>
</dbReference>
<dbReference type="EMBL" id="SHLA01000001">
    <property type="protein sequence ID" value="RZU63532.1"/>
    <property type="molecule type" value="Genomic_DNA"/>
</dbReference>
<name>A0A4Q8AGN9_9MICC</name>
<feature type="transmembrane region" description="Helical" evidence="2">
    <location>
        <begin position="103"/>
        <end position="136"/>
    </location>
</feature>
<keyword evidence="4" id="KW-1185">Reference proteome</keyword>
<feature type="transmembrane region" description="Helical" evidence="2">
    <location>
        <begin position="39"/>
        <end position="60"/>
    </location>
</feature>
<dbReference type="Proteomes" id="UP000292685">
    <property type="component" value="Unassembled WGS sequence"/>
</dbReference>
<evidence type="ECO:0000313" key="4">
    <source>
        <dbReference type="Proteomes" id="UP000292685"/>
    </source>
</evidence>
<keyword evidence="2" id="KW-0472">Membrane</keyword>
<comment type="caution">
    <text evidence="3">The sequence shown here is derived from an EMBL/GenBank/DDBJ whole genome shotgun (WGS) entry which is preliminary data.</text>
</comment>
<protein>
    <submittedName>
        <fullName evidence="3">Uncharacterized protein</fullName>
    </submittedName>
</protein>
<keyword evidence="2" id="KW-0812">Transmembrane</keyword>
<feature type="transmembrane region" description="Helical" evidence="2">
    <location>
        <begin position="72"/>
        <end position="91"/>
    </location>
</feature>
<evidence type="ECO:0000256" key="1">
    <source>
        <dbReference type="SAM" id="MobiDB-lite"/>
    </source>
</evidence>
<dbReference type="AlphaFoldDB" id="A0A4Q8AGN9"/>
<feature type="region of interest" description="Disordered" evidence="1">
    <location>
        <begin position="1"/>
        <end position="26"/>
    </location>
</feature>
<keyword evidence="2" id="KW-1133">Transmembrane helix</keyword>
<organism evidence="3 4">
    <name type="scientific">Zhihengliuella halotolerans</name>
    <dbReference type="NCBI Taxonomy" id="370736"/>
    <lineage>
        <taxon>Bacteria</taxon>
        <taxon>Bacillati</taxon>
        <taxon>Actinomycetota</taxon>
        <taxon>Actinomycetes</taxon>
        <taxon>Micrococcales</taxon>
        <taxon>Micrococcaceae</taxon>
        <taxon>Zhihengliuella</taxon>
    </lineage>
</organism>
<feature type="transmembrane region" description="Helical" evidence="2">
    <location>
        <begin position="142"/>
        <end position="163"/>
    </location>
</feature>